<evidence type="ECO:0000256" key="2">
    <source>
        <dbReference type="ARBA" id="ARBA00022448"/>
    </source>
</evidence>
<dbReference type="GO" id="GO:0005886">
    <property type="term" value="C:plasma membrane"/>
    <property type="evidence" value="ECO:0007669"/>
    <property type="project" value="UniProtKB-SubCell"/>
</dbReference>
<dbReference type="SUPFAM" id="SSF161098">
    <property type="entry name" value="MetI-like"/>
    <property type="match status" value="1"/>
</dbReference>
<keyword evidence="6 7" id="KW-0472">Membrane</keyword>
<evidence type="ECO:0000313" key="9">
    <source>
        <dbReference type="EMBL" id="AJH01942.2"/>
    </source>
</evidence>
<feature type="transmembrane region" description="Helical" evidence="7">
    <location>
        <begin position="21"/>
        <end position="42"/>
    </location>
</feature>
<dbReference type="EMBL" id="CP010086">
    <property type="protein sequence ID" value="AJH01942.2"/>
    <property type="molecule type" value="Genomic_DNA"/>
</dbReference>
<dbReference type="InterPro" id="IPR035906">
    <property type="entry name" value="MetI-like_sf"/>
</dbReference>
<comment type="similarity">
    <text evidence="7">Belongs to the binding-protein-dependent transport system permease family.</text>
</comment>
<evidence type="ECO:0000256" key="7">
    <source>
        <dbReference type="RuleBase" id="RU363032"/>
    </source>
</evidence>
<keyword evidence="2 7" id="KW-0813">Transport</keyword>
<dbReference type="Proteomes" id="UP000031866">
    <property type="component" value="Chromosome"/>
</dbReference>
<dbReference type="InterPro" id="IPR000515">
    <property type="entry name" value="MetI-like"/>
</dbReference>
<dbReference type="KEGG" id="cbei:LF65_05425"/>
<dbReference type="Pfam" id="PF00528">
    <property type="entry name" value="BPD_transp_1"/>
    <property type="match status" value="1"/>
</dbReference>
<dbReference type="AlphaFoldDB" id="A0A0B5QUN1"/>
<proteinExistence type="inferred from homology"/>
<keyword evidence="3" id="KW-1003">Cell membrane</keyword>
<evidence type="ECO:0000256" key="4">
    <source>
        <dbReference type="ARBA" id="ARBA00022692"/>
    </source>
</evidence>
<feature type="domain" description="ABC transmembrane type-1" evidence="8">
    <location>
        <begin position="79"/>
        <end position="293"/>
    </location>
</feature>
<accession>A0A0B5QUN1</accession>
<dbReference type="OrthoDB" id="9809173at2"/>
<dbReference type="Gene3D" id="1.10.3720.10">
    <property type="entry name" value="MetI-like"/>
    <property type="match status" value="1"/>
</dbReference>
<comment type="subcellular location">
    <subcellularLocation>
        <location evidence="1 7">Cell membrane</location>
        <topology evidence="1 7">Multi-pass membrane protein</topology>
    </subcellularLocation>
</comment>
<evidence type="ECO:0000259" key="8">
    <source>
        <dbReference type="PROSITE" id="PS50928"/>
    </source>
</evidence>
<dbReference type="CDD" id="cd06261">
    <property type="entry name" value="TM_PBP2"/>
    <property type="match status" value="1"/>
</dbReference>
<feature type="transmembrane region" description="Helical" evidence="7">
    <location>
        <begin position="85"/>
        <end position="104"/>
    </location>
</feature>
<protein>
    <submittedName>
        <fullName evidence="9">Sugar ABC transporter permease</fullName>
    </submittedName>
</protein>
<keyword evidence="4 7" id="KW-0812">Transmembrane</keyword>
<sequence length="303" mass="34085">MDKNLTVKKKISKRKLNEWTWGYIMVFPTFLGLMALNIIPMIQTFFLSFEKAGSFGKGVWVGLDNYKKLFQDPGVFKAICNTFKYTILTVPPIVILSLIVAVLLNQNIKGRTVYRTIYYLPMVAAPAAIAMIWKWLFNSEYGLINYLLSLIGINGPKWVTDPNVALISIAIVGIWGAVGYNMILFLAGLQEIPKDYYEAASIDGASPLKQFFTITVPLVSPTMFFVVVTSLIGSFQAFDTIYMMIDKNGTAIESTQSLAYLFYKYSFTLNDRGYGAAIAMLLLVIILIVTAIQLKLQKKWVTY</sequence>
<feature type="transmembrane region" description="Helical" evidence="7">
    <location>
        <begin position="210"/>
        <end position="235"/>
    </location>
</feature>
<dbReference type="PANTHER" id="PTHR30193:SF37">
    <property type="entry name" value="INNER MEMBRANE ABC TRANSPORTER PERMEASE PROTEIN YCJO"/>
    <property type="match status" value="1"/>
</dbReference>
<dbReference type="STRING" id="1520.LF65_05425"/>
<gene>
    <name evidence="9" type="ORF">LF65_05425</name>
</gene>
<feature type="transmembrane region" description="Helical" evidence="7">
    <location>
        <begin position="274"/>
        <end position="294"/>
    </location>
</feature>
<organism evidence="9 10">
    <name type="scientific">Clostridium beijerinckii</name>
    <name type="common">Clostridium MP</name>
    <dbReference type="NCBI Taxonomy" id="1520"/>
    <lineage>
        <taxon>Bacteria</taxon>
        <taxon>Bacillati</taxon>
        <taxon>Bacillota</taxon>
        <taxon>Clostridia</taxon>
        <taxon>Eubacteriales</taxon>
        <taxon>Clostridiaceae</taxon>
        <taxon>Clostridium</taxon>
    </lineage>
</organism>
<reference evidence="10" key="1">
    <citation type="submission" date="2014-12" db="EMBL/GenBank/DDBJ databases">
        <title>Genome sequence of Clostridium beijerinckii strain 59B.</title>
        <authorList>
            <person name="Little G.T."/>
            <person name="Minton N.P."/>
        </authorList>
    </citation>
    <scope>NUCLEOTIDE SEQUENCE [LARGE SCALE GENOMIC DNA]</scope>
    <source>
        <strain evidence="10">59B</strain>
    </source>
</reference>
<evidence type="ECO:0000256" key="6">
    <source>
        <dbReference type="ARBA" id="ARBA00023136"/>
    </source>
</evidence>
<feature type="transmembrane region" description="Helical" evidence="7">
    <location>
        <begin position="116"/>
        <end position="136"/>
    </location>
</feature>
<dbReference type="RefSeq" id="WP_041901266.1">
    <property type="nucleotide sequence ID" value="NZ_CP010086.2"/>
</dbReference>
<evidence type="ECO:0000256" key="1">
    <source>
        <dbReference type="ARBA" id="ARBA00004651"/>
    </source>
</evidence>
<evidence type="ECO:0000256" key="3">
    <source>
        <dbReference type="ARBA" id="ARBA00022475"/>
    </source>
</evidence>
<dbReference type="InterPro" id="IPR051393">
    <property type="entry name" value="ABC_transporter_permease"/>
</dbReference>
<dbReference type="PANTHER" id="PTHR30193">
    <property type="entry name" value="ABC TRANSPORTER PERMEASE PROTEIN"/>
    <property type="match status" value="1"/>
</dbReference>
<dbReference type="PROSITE" id="PS50928">
    <property type="entry name" value="ABC_TM1"/>
    <property type="match status" value="1"/>
</dbReference>
<dbReference type="GO" id="GO:0055085">
    <property type="term" value="P:transmembrane transport"/>
    <property type="evidence" value="ECO:0007669"/>
    <property type="project" value="InterPro"/>
</dbReference>
<evidence type="ECO:0000313" key="10">
    <source>
        <dbReference type="Proteomes" id="UP000031866"/>
    </source>
</evidence>
<name>A0A0B5QUN1_CLOBE</name>
<feature type="transmembrane region" description="Helical" evidence="7">
    <location>
        <begin position="164"/>
        <end position="189"/>
    </location>
</feature>
<evidence type="ECO:0000256" key="5">
    <source>
        <dbReference type="ARBA" id="ARBA00022989"/>
    </source>
</evidence>
<keyword evidence="5 7" id="KW-1133">Transmembrane helix</keyword>